<accession>A0ACC0V993</accession>
<evidence type="ECO:0000313" key="2">
    <source>
        <dbReference type="Proteomes" id="UP001163324"/>
    </source>
</evidence>
<dbReference type="EMBL" id="CM047941">
    <property type="protein sequence ID" value="KAI9902971.1"/>
    <property type="molecule type" value="Genomic_DNA"/>
</dbReference>
<keyword evidence="2" id="KW-1185">Reference proteome</keyword>
<comment type="caution">
    <text evidence="1">The sequence shown here is derived from an EMBL/GenBank/DDBJ whole genome shotgun (WGS) entry which is preliminary data.</text>
</comment>
<organism evidence="1 2">
    <name type="scientific">Trichothecium roseum</name>
    <dbReference type="NCBI Taxonomy" id="47278"/>
    <lineage>
        <taxon>Eukaryota</taxon>
        <taxon>Fungi</taxon>
        <taxon>Dikarya</taxon>
        <taxon>Ascomycota</taxon>
        <taxon>Pezizomycotina</taxon>
        <taxon>Sordariomycetes</taxon>
        <taxon>Hypocreomycetidae</taxon>
        <taxon>Hypocreales</taxon>
        <taxon>Hypocreales incertae sedis</taxon>
        <taxon>Trichothecium</taxon>
    </lineage>
</organism>
<dbReference type="Proteomes" id="UP001163324">
    <property type="component" value="Chromosome 2"/>
</dbReference>
<evidence type="ECO:0000313" key="1">
    <source>
        <dbReference type="EMBL" id="KAI9902971.1"/>
    </source>
</evidence>
<sequence>MDSINSEAYDLDHLRGNFSASEGKEGHFFRCWLHSSCRSCLDADECSWCPYSWSCVPNSYRLPFLAPAYEDNICPADEEQWEIRTQPFGCAVSPITTISTVVAIFGTLTLLLLVFLTVLAAVRVRNHALQRRARRARARRTERWVIARADDGERDPLIPRSP</sequence>
<name>A0ACC0V993_9HYPO</name>
<reference evidence="1" key="1">
    <citation type="submission" date="2022-10" db="EMBL/GenBank/DDBJ databases">
        <title>Complete Genome of Trichothecium roseum strain YXFP-22015, a Plant Pathogen Isolated from Citrus.</title>
        <authorList>
            <person name="Wang Y."/>
            <person name="Zhu L."/>
        </authorList>
    </citation>
    <scope>NUCLEOTIDE SEQUENCE</scope>
    <source>
        <strain evidence="1">YXFP-22015</strain>
    </source>
</reference>
<gene>
    <name evidence="1" type="ORF">N3K66_002323</name>
</gene>
<proteinExistence type="predicted"/>
<protein>
    <submittedName>
        <fullName evidence="1">Uncharacterized protein</fullName>
    </submittedName>
</protein>